<organism evidence="7">
    <name type="scientific">Pseudo-nitzschia multiseries</name>
    <name type="common">Marine planktonic diatom</name>
    <name type="synonym">Nitzschia pungens f. multiseries</name>
    <dbReference type="NCBI Taxonomy" id="37319"/>
    <lineage>
        <taxon>Eukaryota</taxon>
        <taxon>Sar</taxon>
        <taxon>Stramenopiles</taxon>
        <taxon>Ochrophyta</taxon>
        <taxon>Bacillariophyta</taxon>
        <taxon>Bacillariophyceae</taxon>
        <taxon>Bacillariophycidae</taxon>
        <taxon>Bacillariales</taxon>
        <taxon>Bacillariaceae</taxon>
        <taxon>Pseudo-nitzschia</taxon>
    </lineage>
</organism>
<evidence type="ECO:0000256" key="1">
    <source>
        <dbReference type="ARBA" id="ARBA00004141"/>
    </source>
</evidence>
<evidence type="ECO:0000256" key="6">
    <source>
        <dbReference type="SAM" id="Phobius"/>
    </source>
</evidence>
<dbReference type="GO" id="GO:0033281">
    <property type="term" value="C:TAT protein transport complex"/>
    <property type="evidence" value="ECO:0007669"/>
    <property type="project" value="TreeGrafter"/>
</dbReference>
<feature type="transmembrane region" description="Helical" evidence="6">
    <location>
        <begin position="107"/>
        <end position="131"/>
    </location>
</feature>
<proteinExistence type="inferred from homology"/>
<dbReference type="EMBL" id="KR149143">
    <property type="protein sequence ID" value="AKJ77346.1"/>
    <property type="molecule type" value="Genomic_DNA"/>
</dbReference>
<keyword evidence="5 6" id="KW-0472">Membrane</keyword>
<evidence type="ECO:0000256" key="4">
    <source>
        <dbReference type="ARBA" id="ARBA00022989"/>
    </source>
</evidence>
<dbReference type="PANTHER" id="PTHR30371:SF0">
    <property type="entry name" value="SEC-INDEPENDENT PROTEIN TRANSLOCASE PROTEIN TATC, CHLOROPLASTIC-RELATED"/>
    <property type="match status" value="1"/>
</dbReference>
<evidence type="ECO:0000256" key="5">
    <source>
        <dbReference type="ARBA" id="ARBA00023136"/>
    </source>
</evidence>
<comment type="subcellular location">
    <subcellularLocation>
        <location evidence="1">Membrane</location>
        <topology evidence="1">Multi-pass membrane protein</topology>
    </subcellularLocation>
</comment>
<dbReference type="InterPro" id="IPR002033">
    <property type="entry name" value="TatC"/>
</dbReference>
<keyword evidence="4 6" id="KW-1133">Transmembrane helix</keyword>
<feature type="transmembrane region" description="Helical" evidence="6">
    <location>
        <begin position="195"/>
        <end position="211"/>
    </location>
</feature>
<evidence type="ECO:0000256" key="3">
    <source>
        <dbReference type="ARBA" id="ARBA00022692"/>
    </source>
</evidence>
<feature type="transmembrane region" description="Helical" evidence="6">
    <location>
        <begin position="72"/>
        <end position="95"/>
    </location>
</feature>
<feature type="transmembrane region" description="Helical" evidence="6">
    <location>
        <begin position="162"/>
        <end position="183"/>
    </location>
</feature>
<protein>
    <submittedName>
        <fullName evidence="7">SecY-independent transporter protein</fullName>
    </submittedName>
</protein>
<dbReference type="PANTHER" id="PTHR30371">
    <property type="entry name" value="SEC-INDEPENDENT PROTEIN TRANSLOCASE PROTEIN TATC"/>
    <property type="match status" value="1"/>
</dbReference>
<accession>A0A0G3F4J7</accession>
<name>A0A0G3F4J7_PSEMU</name>
<dbReference type="GO" id="GO:0043953">
    <property type="term" value="P:protein transport by the Tat complex"/>
    <property type="evidence" value="ECO:0007669"/>
    <property type="project" value="TreeGrafter"/>
</dbReference>
<reference evidence="7" key="1">
    <citation type="submission" date="2015-04" db="EMBL/GenBank/DDBJ databases">
        <title>Pseudonitzschia multiseries mitochondrial genome.</title>
        <authorList>
            <person name="Bi G."/>
            <person name="Yuan X."/>
            <person name="Cao M."/>
        </authorList>
    </citation>
    <scope>NUCLEOTIDE SEQUENCE</scope>
</reference>
<evidence type="ECO:0000313" key="7">
    <source>
        <dbReference type="EMBL" id="AKJ77346.1"/>
    </source>
</evidence>
<sequence length="238" mass="28606">MFSYYKYYLEIKNRILLLIFTWLLLMVICYHFKEPLLFIFINSNKYCNSVPYFIFTNVGEVFQVYLHLTLFIANQITILMLLYHSLMFLTLSLYYSEYIQLKSITRIFIITWSCSVILLIKFVVPFSWSFFLSFQETNSYLQPTSFFFEARILEYFHYFTNFYYICVANCQLLGVSILFLNAVSEKMKAIKTFRKLFYLVFILFSTITTPPDIFSQILVSSSLIIIYEFLIFLKYIKV</sequence>
<gene>
    <name evidence="7" type="primary">SecY</name>
</gene>
<dbReference type="AlphaFoldDB" id="A0A0G3F4J7"/>
<dbReference type="RefSeq" id="YP_009144738.1">
    <property type="nucleotide sequence ID" value="NC_027265.1"/>
</dbReference>
<dbReference type="GeneID" id="24570659"/>
<dbReference type="Pfam" id="PF00902">
    <property type="entry name" value="TatC"/>
    <property type="match status" value="1"/>
</dbReference>
<feature type="transmembrane region" description="Helical" evidence="6">
    <location>
        <begin position="217"/>
        <end position="236"/>
    </location>
</feature>
<evidence type="ECO:0000256" key="2">
    <source>
        <dbReference type="ARBA" id="ARBA00008882"/>
    </source>
</evidence>
<geneLocation type="mitochondrion" evidence="7"/>
<keyword evidence="3 6" id="KW-0812">Transmembrane</keyword>
<dbReference type="GO" id="GO:0009977">
    <property type="term" value="F:proton motive force dependent protein transmembrane transporter activity"/>
    <property type="evidence" value="ECO:0007669"/>
    <property type="project" value="TreeGrafter"/>
</dbReference>
<comment type="similarity">
    <text evidence="2">Belongs to the TatC family.</text>
</comment>
<keyword evidence="7" id="KW-0496">Mitochondrion</keyword>
<dbReference type="GO" id="GO:0065002">
    <property type="term" value="P:intracellular protein transmembrane transport"/>
    <property type="evidence" value="ECO:0007669"/>
    <property type="project" value="TreeGrafter"/>
</dbReference>
<feature type="transmembrane region" description="Helical" evidence="6">
    <location>
        <begin position="15"/>
        <end position="33"/>
    </location>
</feature>